<dbReference type="Pfam" id="PF25545">
    <property type="entry name" value="DUF7924"/>
    <property type="match status" value="1"/>
</dbReference>
<dbReference type="HOGENOM" id="CLU_038282_1_0_1"/>
<feature type="region of interest" description="Disordered" evidence="1">
    <location>
        <begin position="94"/>
        <end position="125"/>
    </location>
</feature>
<dbReference type="OrthoDB" id="5426775at2759"/>
<dbReference type="PANTHER" id="PTHR42470">
    <property type="entry name" value="VAST DOMAIN-CONTAINING PROTEIN"/>
    <property type="match status" value="1"/>
</dbReference>
<dbReference type="PANTHER" id="PTHR42470:SF2">
    <property type="match status" value="1"/>
</dbReference>
<dbReference type="GeneID" id="19170228"/>
<proteinExistence type="predicted"/>
<dbReference type="RefSeq" id="XP_007734428.1">
    <property type="nucleotide sequence ID" value="XM_007736238.1"/>
</dbReference>
<feature type="domain" description="DUF7924" evidence="2">
    <location>
        <begin position="179"/>
        <end position="409"/>
    </location>
</feature>
<reference evidence="3 4" key="1">
    <citation type="submission" date="2013-03" db="EMBL/GenBank/DDBJ databases">
        <title>The Genome Sequence of Capronia epimyces CBS 606.96.</title>
        <authorList>
            <consortium name="The Broad Institute Genomics Platform"/>
            <person name="Cuomo C."/>
            <person name="de Hoog S."/>
            <person name="Gorbushina A."/>
            <person name="Walker B."/>
            <person name="Young S.K."/>
            <person name="Zeng Q."/>
            <person name="Gargeya S."/>
            <person name="Fitzgerald M."/>
            <person name="Haas B."/>
            <person name="Abouelleil A."/>
            <person name="Allen A.W."/>
            <person name="Alvarado L."/>
            <person name="Arachchi H.M."/>
            <person name="Berlin A.M."/>
            <person name="Chapman S.B."/>
            <person name="Gainer-Dewar J."/>
            <person name="Goldberg J."/>
            <person name="Griggs A."/>
            <person name="Gujja S."/>
            <person name="Hansen M."/>
            <person name="Howarth C."/>
            <person name="Imamovic A."/>
            <person name="Ireland A."/>
            <person name="Larimer J."/>
            <person name="McCowan C."/>
            <person name="Murphy C."/>
            <person name="Pearson M."/>
            <person name="Poon T.W."/>
            <person name="Priest M."/>
            <person name="Roberts A."/>
            <person name="Saif S."/>
            <person name="Shea T."/>
            <person name="Sisk P."/>
            <person name="Sykes S."/>
            <person name="Wortman J."/>
            <person name="Nusbaum C."/>
            <person name="Birren B."/>
        </authorList>
    </citation>
    <scope>NUCLEOTIDE SEQUENCE [LARGE SCALE GENOMIC DNA]</scope>
    <source>
        <strain evidence="3 4">CBS 606.96</strain>
    </source>
</reference>
<sequence length="446" mass="50545">MATGAAELDPGRAWRGRGHADEPRVQPDCSSRKRQLSANGEDEDEDESTHDARRPRHAVARQAESVTEAGGDYFVEEWLAQCYPAGKSPAEIEAQLSGGPADTSRTRPPDLPDPESHCESTPTATSIHDLEYRRALRYRNIWIYREDPPEKLMWRAKRIISWNRESPEMDDEDVQQLVKNSRRLEEMGRDGIIEYLAKNILPSKTGMPHSKQLAWNSGKPWLNSVPLPLRPCAVHTNASPLREPKPNLVFGFSKEAFTENQLGVIDLLINDETGKSYAIPDQEIRFPFLEIEFKSQAKYGTHYTATNLTALAGAIMLNGHVNLMRRSFGIRDFDYDEPQYFSITMDHELARINVHWLRPTHDQRHSFHVEGLSKYLLDDPNSIRALSRAIKNILEYGAVTLHRRICRALNAYGGTGGRNLSTANIHKILEAQERKENSKCSENPGT</sequence>
<dbReference type="EMBL" id="AMGY01000005">
    <property type="protein sequence ID" value="EXJ82305.1"/>
    <property type="molecule type" value="Genomic_DNA"/>
</dbReference>
<dbReference type="InterPro" id="IPR057684">
    <property type="entry name" value="DUF7924"/>
</dbReference>
<dbReference type="Proteomes" id="UP000019478">
    <property type="component" value="Unassembled WGS sequence"/>
</dbReference>
<evidence type="ECO:0000256" key="1">
    <source>
        <dbReference type="SAM" id="MobiDB-lite"/>
    </source>
</evidence>
<keyword evidence="4" id="KW-1185">Reference proteome</keyword>
<dbReference type="AlphaFoldDB" id="W9XY40"/>
<protein>
    <recommendedName>
        <fullName evidence="2">DUF7924 domain-containing protein</fullName>
    </recommendedName>
</protein>
<evidence type="ECO:0000313" key="4">
    <source>
        <dbReference type="Proteomes" id="UP000019478"/>
    </source>
</evidence>
<accession>W9XY40</accession>
<evidence type="ECO:0000313" key="3">
    <source>
        <dbReference type="EMBL" id="EXJ82305.1"/>
    </source>
</evidence>
<comment type="caution">
    <text evidence="3">The sequence shown here is derived from an EMBL/GenBank/DDBJ whole genome shotgun (WGS) entry which is preliminary data.</text>
</comment>
<gene>
    <name evidence="3" type="ORF">A1O3_06118</name>
</gene>
<evidence type="ECO:0000259" key="2">
    <source>
        <dbReference type="Pfam" id="PF25545"/>
    </source>
</evidence>
<feature type="compositionally biased region" description="Basic and acidic residues" evidence="1">
    <location>
        <begin position="104"/>
        <end position="118"/>
    </location>
</feature>
<feature type="region of interest" description="Disordered" evidence="1">
    <location>
        <begin position="1"/>
        <end position="67"/>
    </location>
</feature>
<organism evidence="3 4">
    <name type="scientific">Capronia epimyces CBS 606.96</name>
    <dbReference type="NCBI Taxonomy" id="1182542"/>
    <lineage>
        <taxon>Eukaryota</taxon>
        <taxon>Fungi</taxon>
        <taxon>Dikarya</taxon>
        <taxon>Ascomycota</taxon>
        <taxon>Pezizomycotina</taxon>
        <taxon>Eurotiomycetes</taxon>
        <taxon>Chaetothyriomycetidae</taxon>
        <taxon>Chaetothyriales</taxon>
        <taxon>Herpotrichiellaceae</taxon>
        <taxon>Capronia</taxon>
    </lineage>
</organism>
<dbReference type="STRING" id="1182542.W9XY40"/>
<name>W9XY40_9EURO</name>
<dbReference type="eggNOG" id="ENOG502RP0J">
    <property type="taxonomic scope" value="Eukaryota"/>
</dbReference>